<feature type="signal peptide" evidence="1">
    <location>
        <begin position="1"/>
        <end position="24"/>
    </location>
</feature>
<dbReference type="SMART" id="SM00554">
    <property type="entry name" value="FAS1"/>
    <property type="match status" value="2"/>
</dbReference>
<evidence type="ECO:0000256" key="1">
    <source>
        <dbReference type="SAM" id="SignalP"/>
    </source>
</evidence>
<dbReference type="InterPro" id="IPR050904">
    <property type="entry name" value="Adhesion/Biosynth-related"/>
</dbReference>
<dbReference type="AlphaFoldDB" id="A0A1Y1T449"/>
<dbReference type="RefSeq" id="WP_084841761.1">
    <property type="nucleotide sequence ID" value="NZ_ARYN01000009.1"/>
</dbReference>
<dbReference type="EMBL" id="ARYN01000009">
    <property type="protein sequence ID" value="ORL45364.1"/>
    <property type="molecule type" value="Genomic_DNA"/>
</dbReference>
<dbReference type="PROSITE" id="PS50213">
    <property type="entry name" value="FAS1"/>
    <property type="match status" value="2"/>
</dbReference>
<dbReference type="InterPro" id="IPR036378">
    <property type="entry name" value="FAS1_dom_sf"/>
</dbReference>
<feature type="domain" description="FAS1" evidence="2">
    <location>
        <begin position="36"/>
        <end position="178"/>
    </location>
</feature>
<dbReference type="SUPFAM" id="SSF82153">
    <property type="entry name" value="FAS1 domain"/>
    <property type="match status" value="2"/>
</dbReference>
<organism evidence="3 4">
    <name type="scientific">Zunongwangia atlantica 22II14-10F7</name>
    <dbReference type="NCBI Taxonomy" id="1185767"/>
    <lineage>
        <taxon>Bacteria</taxon>
        <taxon>Pseudomonadati</taxon>
        <taxon>Bacteroidota</taxon>
        <taxon>Flavobacteriia</taxon>
        <taxon>Flavobacteriales</taxon>
        <taxon>Flavobacteriaceae</taxon>
        <taxon>Zunongwangia</taxon>
    </lineage>
</organism>
<dbReference type="PROSITE" id="PS51257">
    <property type="entry name" value="PROKAR_LIPOPROTEIN"/>
    <property type="match status" value="1"/>
</dbReference>
<evidence type="ECO:0000313" key="3">
    <source>
        <dbReference type="EMBL" id="ORL45364.1"/>
    </source>
</evidence>
<reference evidence="3 4" key="1">
    <citation type="submission" date="2013-04" db="EMBL/GenBank/DDBJ databases">
        <title>Zunongwangia sp. 22II14-10F7 Genome Sequencing.</title>
        <authorList>
            <person name="Lai Q."/>
            <person name="Shao Z."/>
        </authorList>
    </citation>
    <scope>NUCLEOTIDE SEQUENCE [LARGE SCALE GENOMIC DNA]</scope>
    <source>
        <strain evidence="3 4">22II14-10F7</strain>
    </source>
</reference>
<feature type="domain" description="FAS1" evidence="2">
    <location>
        <begin position="182"/>
        <end position="323"/>
    </location>
</feature>
<dbReference type="Pfam" id="PF02469">
    <property type="entry name" value="Fasciclin"/>
    <property type="match status" value="2"/>
</dbReference>
<accession>A0A1Y1T449</accession>
<sequence length="325" mass="35823">MKFILKLAKIVLIFILCCASSSCGTSDDPGDVVIPDNTINNFILNNSNYSVLATALNLTGLDSVLNITTQQYKIFAPSNAAFNSFLSENNYTNISDVPLDILENYLRYHLQPGASSLSQFPDGYIRSLGVGNASDRLLSMYTATADDSFYINNEAEVVLAQGDILLDNGYLNPISTFLSLPSLTDFLLVSQQSSEDSFASILSEYSAENYLDRLEDEEAVYTILQASEEAVSNYLAENNFASLAEVPQNELEIIINNHIIPQENVRTEAIEDTLQVTSNAGTQLRFYEDNGPKIQLENGEIINITTPNIQAVNGVIQRIDRVITQ</sequence>
<dbReference type="Proteomes" id="UP000192746">
    <property type="component" value="Unassembled WGS sequence"/>
</dbReference>
<dbReference type="PANTHER" id="PTHR10900:SF77">
    <property type="entry name" value="FI19380P1"/>
    <property type="match status" value="1"/>
</dbReference>
<dbReference type="Gene3D" id="2.30.180.10">
    <property type="entry name" value="FAS1 domain"/>
    <property type="match status" value="2"/>
</dbReference>
<feature type="chain" id="PRO_5012779085" description="FAS1 domain-containing protein" evidence="1">
    <location>
        <begin position="25"/>
        <end position="325"/>
    </location>
</feature>
<comment type="caution">
    <text evidence="3">The sequence shown here is derived from an EMBL/GenBank/DDBJ whole genome shotgun (WGS) entry which is preliminary data.</text>
</comment>
<name>A0A1Y1T449_9FLAO</name>
<gene>
    <name evidence="3" type="ORF">IIF7_11098</name>
</gene>
<evidence type="ECO:0000259" key="2">
    <source>
        <dbReference type="PROSITE" id="PS50213"/>
    </source>
</evidence>
<dbReference type="GO" id="GO:0005615">
    <property type="term" value="C:extracellular space"/>
    <property type="evidence" value="ECO:0007669"/>
    <property type="project" value="TreeGrafter"/>
</dbReference>
<dbReference type="STRING" id="1185767.IIF7_11098"/>
<keyword evidence="1" id="KW-0732">Signal</keyword>
<dbReference type="PANTHER" id="PTHR10900">
    <property type="entry name" value="PERIOSTIN-RELATED"/>
    <property type="match status" value="1"/>
</dbReference>
<dbReference type="InterPro" id="IPR000782">
    <property type="entry name" value="FAS1_domain"/>
</dbReference>
<proteinExistence type="predicted"/>
<keyword evidence="4" id="KW-1185">Reference proteome</keyword>
<protein>
    <recommendedName>
        <fullName evidence="2">FAS1 domain-containing protein</fullName>
    </recommendedName>
</protein>
<dbReference type="OrthoDB" id="9800666at2"/>
<evidence type="ECO:0000313" key="4">
    <source>
        <dbReference type="Proteomes" id="UP000192746"/>
    </source>
</evidence>